<evidence type="ECO:0000313" key="3">
    <source>
        <dbReference type="Proteomes" id="UP000887566"/>
    </source>
</evidence>
<dbReference type="Gene3D" id="3.40.50.410">
    <property type="entry name" value="von Willebrand factor, type A domain"/>
    <property type="match status" value="2"/>
</dbReference>
<dbReference type="SMART" id="SM00327">
    <property type="entry name" value="VWA"/>
    <property type="match status" value="1"/>
</dbReference>
<name>A0A914X852_9BILA</name>
<dbReference type="WBParaSite" id="PSAMB.scaffold7162size8116.g29695.t1">
    <property type="protein sequence ID" value="PSAMB.scaffold7162size8116.g29695.t1"/>
    <property type="gene ID" value="PSAMB.scaffold7162size8116.g29695"/>
</dbReference>
<dbReference type="Proteomes" id="UP000887566">
    <property type="component" value="Unplaced"/>
</dbReference>
<dbReference type="PANTHER" id="PTHR24020:SF84">
    <property type="entry name" value="VWFA DOMAIN-CONTAINING PROTEIN"/>
    <property type="match status" value="1"/>
</dbReference>
<protein>
    <submittedName>
        <fullName evidence="4">VWFA domain-containing protein</fullName>
    </submittedName>
</protein>
<evidence type="ECO:0000256" key="1">
    <source>
        <dbReference type="SAM" id="MobiDB-lite"/>
    </source>
</evidence>
<dbReference type="PROSITE" id="PS50234">
    <property type="entry name" value="VWFA"/>
    <property type="match status" value="2"/>
</dbReference>
<dbReference type="Pfam" id="PF00092">
    <property type="entry name" value="VWA"/>
    <property type="match status" value="2"/>
</dbReference>
<feature type="compositionally biased region" description="Low complexity" evidence="1">
    <location>
        <begin position="112"/>
        <end position="131"/>
    </location>
</feature>
<feature type="compositionally biased region" description="Polar residues" evidence="1">
    <location>
        <begin position="96"/>
        <end position="111"/>
    </location>
</feature>
<evidence type="ECO:0000313" key="4">
    <source>
        <dbReference type="WBParaSite" id="PSAMB.scaffold7162size8116.g29695.t1"/>
    </source>
</evidence>
<dbReference type="SUPFAM" id="SSF53300">
    <property type="entry name" value="vWA-like"/>
    <property type="match status" value="2"/>
</dbReference>
<dbReference type="PANTHER" id="PTHR24020">
    <property type="entry name" value="COLLAGEN ALPHA"/>
    <property type="match status" value="1"/>
</dbReference>
<proteinExistence type="predicted"/>
<organism evidence="3 4">
    <name type="scientific">Plectus sambesii</name>
    <dbReference type="NCBI Taxonomy" id="2011161"/>
    <lineage>
        <taxon>Eukaryota</taxon>
        <taxon>Metazoa</taxon>
        <taxon>Ecdysozoa</taxon>
        <taxon>Nematoda</taxon>
        <taxon>Chromadorea</taxon>
        <taxon>Plectida</taxon>
        <taxon>Plectina</taxon>
        <taxon>Plectoidea</taxon>
        <taxon>Plectidae</taxon>
        <taxon>Plectus</taxon>
    </lineage>
</organism>
<dbReference type="AlphaFoldDB" id="A0A914X852"/>
<evidence type="ECO:0000259" key="2">
    <source>
        <dbReference type="PROSITE" id="PS50234"/>
    </source>
</evidence>
<dbReference type="InterPro" id="IPR036465">
    <property type="entry name" value="vWFA_dom_sf"/>
</dbReference>
<sequence>LAQRRAGVAVDVIVVTDGFSFDSVKEGIEEIRNGENVRTFAAGVADPLGEQELLTLAGSEDHMFKGAESASELVKKLTECSGGGPNPPTSSGNGNDTHTQPGPDTNGPSDTNGPNDSNGPNDPNGSNGPNGTQPTTSGGAGKCVLDILFVIDASGSVTQRFDKELELASQLVDRLTTGPDNAKVALIRFAGKGKEKTIFGFNKHTDKEEIKKAISEVNFLGGTTATNEALILADAEFEESRGARPGVAEPIVIVFTDGYSQQDPQPGATKLHDKKISVYAVGIIEQYPVNLAELEVIAGDKVRVFTEKTINDFQAELDRLTSSC</sequence>
<reference evidence="4" key="1">
    <citation type="submission" date="2022-11" db="UniProtKB">
        <authorList>
            <consortium name="WormBaseParasite"/>
        </authorList>
    </citation>
    <scope>IDENTIFICATION</scope>
</reference>
<dbReference type="InterPro" id="IPR002035">
    <property type="entry name" value="VWF_A"/>
</dbReference>
<accession>A0A914X852</accession>
<feature type="domain" description="VWFA" evidence="2">
    <location>
        <begin position="146"/>
        <end position="320"/>
    </location>
</feature>
<keyword evidence="3" id="KW-1185">Reference proteome</keyword>
<feature type="region of interest" description="Disordered" evidence="1">
    <location>
        <begin position="78"/>
        <end position="138"/>
    </location>
</feature>
<feature type="domain" description="VWFA" evidence="2">
    <location>
        <begin position="1"/>
        <end position="81"/>
    </location>
</feature>
<dbReference type="InterPro" id="IPR050525">
    <property type="entry name" value="ECM_Assembly_Org"/>
</dbReference>